<feature type="binding site" evidence="8 10">
    <location>
        <position position="118"/>
    </location>
    <ligand>
        <name>substrate</name>
    </ligand>
</feature>
<accession>S4XGJ9</accession>
<evidence type="ECO:0000259" key="14">
    <source>
        <dbReference type="Pfam" id="PF00745"/>
    </source>
</evidence>
<dbReference type="FunFam" id="3.30.460.30:FF:000001">
    <property type="entry name" value="Glutamyl-tRNA reductase"/>
    <property type="match status" value="1"/>
</dbReference>
<feature type="binding site" evidence="8 11">
    <location>
        <begin position="200"/>
        <end position="205"/>
    </location>
    <ligand>
        <name>NADP(+)</name>
        <dbReference type="ChEBI" id="CHEBI:58349"/>
    </ligand>
</feature>
<comment type="miscellaneous">
    <text evidence="8">During catalysis, the active site Cys acts as a nucleophile attacking the alpha-carbonyl group of tRNA-bound glutamate with the formation of a thioester intermediate between enzyme and glutamate, and the concomitant release of tRNA(Glu). The thioester intermediate is finally reduced by direct hydride transfer from NADPH, to form the product GSA.</text>
</comment>
<feature type="active site" description="Nucleophile" evidence="8 9">
    <location>
        <position position="59"/>
    </location>
</feature>
<protein>
    <recommendedName>
        <fullName evidence="3 8">Glutamyl-tRNA reductase</fullName>
        <shortName evidence="8">GluTR</shortName>
        <ecNumber evidence="3 8">1.2.1.70</ecNumber>
    </recommendedName>
</protein>
<dbReference type="eggNOG" id="COG0373">
    <property type="taxonomic scope" value="Bacteria"/>
</dbReference>
<dbReference type="PANTHER" id="PTHR43013:SF1">
    <property type="entry name" value="GLUTAMYL-TRNA REDUCTASE"/>
    <property type="match status" value="1"/>
</dbReference>
<dbReference type="SUPFAM" id="SSF51735">
    <property type="entry name" value="NAD(P)-binding Rossmann-fold domains"/>
    <property type="match status" value="1"/>
</dbReference>
<evidence type="ECO:0000256" key="6">
    <source>
        <dbReference type="ARBA" id="ARBA00023244"/>
    </source>
</evidence>
<dbReference type="Gene3D" id="3.30.460.30">
    <property type="entry name" value="Glutamyl-tRNA reductase, N-terminal domain"/>
    <property type="match status" value="1"/>
</dbReference>
<dbReference type="InterPro" id="IPR018214">
    <property type="entry name" value="GluRdtase_CS"/>
</dbReference>
<dbReference type="PATRIC" id="fig|1200352.3.peg.2066"/>
<dbReference type="KEGG" id="cter:A606_10135"/>
<keyword evidence="5 8" id="KW-0560">Oxidoreductase</keyword>
<comment type="pathway">
    <text evidence="1 8 13">Porphyrin-containing compound metabolism; protoporphyrin-IX biosynthesis; 5-aminolevulinate from L-glutamyl-tRNA(Glu): step 1/2.</text>
</comment>
<evidence type="ECO:0000256" key="11">
    <source>
        <dbReference type="PIRSR" id="PIRSR000445-3"/>
    </source>
</evidence>
<comment type="domain">
    <text evidence="8">Possesses an unusual extended V-shaped dimeric structure with each monomer consisting of three distinct domains arranged along a curved 'spinal' alpha-helix. The N-terminal catalytic domain specifically recognizes the glutamate moiety of the substrate. The second domain is the NADPH-binding domain, and the third C-terminal domain is responsible for dimerization.</text>
</comment>
<evidence type="ECO:0000256" key="7">
    <source>
        <dbReference type="ARBA" id="ARBA00047464"/>
    </source>
</evidence>
<evidence type="ECO:0000259" key="15">
    <source>
        <dbReference type="Pfam" id="PF01488"/>
    </source>
</evidence>
<dbReference type="NCBIfam" id="NF000744">
    <property type="entry name" value="PRK00045.1-3"/>
    <property type="match status" value="1"/>
</dbReference>
<comment type="catalytic activity">
    <reaction evidence="7 8 13">
        <text>(S)-4-amino-5-oxopentanoate + tRNA(Glu) + NADP(+) = L-glutamyl-tRNA(Glu) + NADPH + H(+)</text>
        <dbReference type="Rhea" id="RHEA:12344"/>
        <dbReference type="Rhea" id="RHEA-COMP:9663"/>
        <dbReference type="Rhea" id="RHEA-COMP:9680"/>
        <dbReference type="ChEBI" id="CHEBI:15378"/>
        <dbReference type="ChEBI" id="CHEBI:57501"/>
        <dbReference type="ChEBI" id="CHEBI:57783"/>
        <dbReference type="ChEBI" id="CHEBI:58349"/>
        <dbReference type="ChEBI" id="CHEBI:78442"/>
        <dbReference type="ChEBI" id="CHEBI:78520"/>
        <dbReference type="EC" id="1.2.1.70"/>
    </reaction>
</comment>
<name>S4XGJ9_9CORY</name>
<comment type="similarity">
    <text evidence="2 8 13">Belongs to the glutamyl-tRNA reductase family.</text>
</comment>
<keyword evidence="6 8" id="KW-0627">Porphyrin biosynthesis</keyword>
<dbReference type="CDD" id="cd05213">
    <property type="entry name" value="NAD_bind_Glutamyl_tRNA_reduct"/>
    <property type="match status" value="1"/>
</dbReference>
<evidence type="ECO:0000256" key="1">
    <source>
        <dbReference type="ARBA" id="ARBA00005059"/>
    </source>
</evidence>
<evidence type="ECO:0000313" key="17">
    <source>
        <dbReference type="EMBL" id="AGP31666.1"/>
    </source>
</evidence>
<sequence>MTGLGITGPAAVLLVGLSFRSAPVPVLEKASAAAADLAALEHDILDGDCVTEAIVLSTCNRMEFYVAATAFHPALDHVVETVASHAGIPSAELEPYLYVRYADKAAEHMLTVASGLDSMVVGEQQIIGQLRSAYQTAHDNGTVGTTLHDLTQRALRTGKRVHTETEVDVAGSSMVSFALGHALAELGAEDMSGRRALVIGAGAMASLASTWLGRAGVDHVTVANRTLSRAENLADHARQAGVSADAVSLTGLSGVLADVDLVVSATGAVGTVLSGEDIAAAQAEHNHRMVLVDLSMPRDIDDTVTTAGDQVRLLNIEELTTLAGDGTRDEDAARRVVAEELGEYLDQLRVQAVVPTVKALRQRASDVIDDELGQLIRRTPGMSDQERAEVVRTVRRVVDKILHTPTVQVKKLSSEGGSVNYAEALAVLFNLPAGSSAAVSRSVELGDAGLARLGSMLSGEAS</sequence>
<evidence type="ECO:0000256" key="12">
    <source>
        <dbReference type="PIRSR" id="PIRSR000445-4"/>
    </source>
</evidence>
<dbReference type="HOGENOM" id="CLU_035113_4_0_11"/>
<dbReference type="InterPro" id="IPR036343">
    <property type="entry name" value="GluRdtase_N_sf"/>
</dbReference>
<dbReference type="Pfam" id="PF00745">
    <property type="entry name" value="GlutR_dimer"/>
    <property type="match status" value="1"/>
</dbReference>
<comment type="subunit">
    <text evidence="8">Homodimer.</text>
</comment>
<proteinExistence type="inferred from homology"/>
<dbReference type="PROSITE" id="PS00747">
    <property type="entry name" value="GLUTR"/>
    <property type="match status" value="1"/>
</dbReference>
<dbReference type="EMBL" id="CP003696">
    <property type="protein sequence ID" value="AGP31666.1"/>
    <property type="molecule type" value="Genomic_DNA"/>
</dbReference>
<feature type="binding site" evidence="8 10">
    <location>
        <begin position="123"/>
        <end position="125"/>
    </location>
    <ligand>
        <name>substrate</name>
    </ligand>
</feature>
<dbReference type="Gene3D" id="3.40.50.720">
    <property type="entry name" value="NAD(P)-binding Rossmann-like Domain"/>
    <property type="match status" value="1"/>
</dbReference>
<keyword evidence="18" id="KW-1185">Reference proteome</keyword>
<dbReference type="PIRSF" id="PIRSF000445">
    <property type="entry name" value="4pyrrol_synth_GluRdtase"/>
    <property type="match status" value="1"/>
</dbReference>
<feature type="domain" description="Glutamyl-tRNA reductase N-terminal" evidence="16">
    <location>
        <begin position="15"/>
        <end position="165"/>
    </location>
</feature>
<dbReference type="Pfam" id="PF01488">
    <property type="entry name" value="Shikimate_DH"/>
    <property type="match status" value="1"/>
</dbReference>
<reference evidence="17 18" key="1">
    <citation type="submission" date="2012-06" db="EMBL/GenBank/DDBJ databases">
        <title>Complete genome sequence of Corynebacterium terpenotabidum Y-11 (=DSM 44721).</title>
        <authorList>
            <person name="Ruckert C."/>
            <person name="Albersmeier A."/>
            <person name="Al-Dilaimi A."/>
            <person name="Szczepanowski R."/>
            <person name="Kalinowski J."/>
        </authorList>
    </citation>
    <scope>NUCLEOTIDE SEQUENCE [LARGE SCALE GENOMIC DNA]</scope>
    <source>
        <strain evidence="17 18">Y-11</strain>
    </source>
</reference>
<feature type="binding site" evidence="8 10">
    <location>
        <begin position="58"/>
        <end position="61"/>
    </location>
    <ligand>
        <name>substrate</name>
    </ligand>
</feature>
<evidence type="ECO:0000259" key="16">
    <source>
        <dbReference type="Pfam" id="PF05201"/>
    </source>
</evidence>
<dbReference type="GO" id="GO:0050661">
    <property type="term" value="F:NADP binding"/>
    <property type="evidence" value="ECO:0007669"/>
    <property type="project" value="InterPro"/>
</dbReference>
<gene>
    <name evidence="8 17" type="primary">hemA</name>
    <name evidence="17" type="ORF">A606_10135</name>
</gene>
<dbReference type="SUPFAM" id="SSF69742">
    <property type="entry name" value="Glutamyl tRNA-reductase catalytic, N-terminal domain"/>
    <property type="match status" value="1"/>
</dbReference>
<dbReference type="InterPro" id="IPR000343">
    <property type="entry name" value="4pyrrol_synth_GluRdtase"/>
</dbReference>
<evidence type="ECO:0000256" key="13">
    <source>
        <dbReference type="RuleBase" id="RU000584"/>
    </source>
</evidence>
<dbReference type="GO" id="GO:0008883">
    <property type="term" value="F:glutamyl-tRNA reductase activity"/>
    <property type="evidence" value="ECO:0007669"/>
    <property type="project" value="UniProtKB-UniRule"/>
</dbReference>
<dbReference type="STRING" id="1200352.A606_10135"/>
<feature type="domain" description="Tetrapyrrole biosynthesis glutamyl-tRNA reductase dimerisation" evidence="14">
    <location>
        <begin position="333"/>
        <end position="431"/>
    </location>
</feature>
<evidence type="ECO:0000256" key="3">
    <source>
        <dbReference type="ARBA" id="ARBA00012970"/>
    </source>
</evidence>
<dbReference type="InterPro" id="IPR036453">
    <property type="entry name" value="GluRdtase_dimer_dom_sf"/>
</dbReference>
<dbReference type="Pfam" id="PF05201">
    <property type="entry name" value="GlutR_N"/>
    <property type="match status" value="1"/>
</dbReference>
<evidence type="ECO:0000256" key="8">
    <source>
        <dbReference type="HAMAP-Rule" id="MF_00087"/>
    </source>
</evidence>
<dbReference type="HAMAP" id="MF_00087">
    <property type="entry name" value="Glu_tRNA_reductase"/>
    <property type="match status" value="1"/>
</dbReference>
<comment type="function">
    <text evidence="8">Catalyzes the NADPH-dependent reduction of glutamyl-tRNA(Glu) to glutamate 1-semialdehyde (GSA).</text>
</comment>
<evidence type="ECO:0000256" key="4">
    <source>
        <dbReference type="ARBA" id="ARBA00022857"/>
    </source>
</evidence>
<evidence type="ECO:0000256" key="9">
    <source>
        <dbReference type="PIRSR" id="PIRSR000445-1"/>
    </source>
</evidence>
<dbReference type="InterPro" id="IPR036291">
    <property type="entry name" value="NAD(P)-bd_dom_sf"/>
</dbReference>
<evidence type="ECO:0000256" key="2">
    <source>
        <dbReference type="ARBA" id="ARBA00005916"/>
    </source>
</evidence>
<dbReference type="InterPro" id="IPR015896">
    <property type="entry name" value="4pyrrol_synth_GluRdtase_dimer"/>
</dbReference>
<dbReference type="RefSeq" id="WP_020442017.1">
    <property type="nucleotide sequence ID" value="NC_021663.1"/>
</dbReference>
<dbReference type="PANTHER" id="PTHR43013">
    <property type="entry name" value="GLUTAMYL-TRNA REDUCTASE"/>
    <property type="match status" value="1"/>
</dbReference>
<dbReference type="NCBIfam" id="TIGR01035">
    <property type="entry name" value="hemA"/>
    <property type="match status" value="1"/>
</dbReference>
<dbReference type="InterPro" id="IPR015895">
    <property type="entry name" value="4pyrrol_synth_GluRdtase_N"/>
</dbReference>
<feature type="binding site" evidence="8 10">
    <location>
        <position position="129"/>
    </location>
    <ligand>
        <name>substrate</name>
    </ligand>
</feature>
<dbReference type="Proteomes" id="UP000014809">
    <property type="component" value="Chromosome"/>
</dbReference>
<evidence type="ECO:0000256" key="10">
    <source>
        <dbReference type="PIRSR" id="PIRSR000445-2"/>
    </source>
</evidence>
<dbReference type="GO" id="GO:0019353">
    <property type="term" value="P:protoporphyrinogen IX biosynthetic process from glutamate"/>
    <property type="evidence" value="ECO:0007669"/>
    <property type="project" value="TreeGrafter"/>
</dbReference>
<dbReference type="OrthoDB" id="110209at2"/>
<dbReference type="AlphaFoldDB" id="S4XGJ9"/>
<dbReference type="InterPro" id="IPR006151">
    <property type="entry name" value="Shikm_DH/Glu-tRNA_Rdtase"/>
</dbReference>
<evidence type="ECO:0000313" key="18">
    <source>
        <dbReference type="Proteomes" id="UP000014809"/>
    </source>
</evidence>
<dbReference type="SUPFAM" id="SSF69075">
    <property type="entry name" value="Glutamyl tRNA-reductase dimerization domain"/>
    <property type="match status" value="1"/>
</dbReference>
<organism evidence="17 18">
    <name type="scientific">Corynebacterium terpenotabidum Y-11</name>
    <dbReference type="NCBI Taxonomy" id="1200352"/>
    <lineage>
        <taxon>Bacteria</taxon>
        <taxon>Bacillati</taxon>
        <taxon>Actinomycetota</taxon>
        <taxon>Actinomycetes</taxon>
        <taxon>Mycobacteriales</taxon>
        <taxon>Corynebacteriaceae</taxon>
        <taxon>Corynebacterium</taxon>
    </lineage>
</organism>
<dbReference type="EC" id="1.2.1.70" evidence="3 8"/>
<evidence type="ECO:0000256" key="5">
    <source>
        <dbReference type="ARBA" id="ARBA00023002"/>
    </source>
</evidence>
<feature type="site" description="Important for activity" evidence="8 12">
    <location>
        <position position="108"/>
    </location>
</feature>
<keyword evidence="4 8" id="KW-0521">NADP</keyword>
<feature type="domain" description="Quinate/shikimate 5-dehydrogenase/glutamyl-tRNA reductase" evidence="15">
    <location>
        <begin position="183"/>
        <end position="320"/>
    </location>
</feature>
<dbReference type="UniPathway" id="UPA00251">
    <property type="reaction ID" value="UER00316"/>
</dbReference>